<keyword evidence="1" id="KW-0805">Transcription regulation</keyword>
<evidence type="ECO:0000256" key="1">
    <source>
        <dbReference type="ARBA" id="ARBA00023015"/>
    </source>
</evidence>
<evidence type="ECO:0000313" key="7">
    <source>
        <dbReference type="Proteomes" id="UP000630528"/>
    </source>
</evidence>
<accession>A0A934TZW1</accession>
<dbReference type="Proteomes" id="UP000630528">
    <property type="component" value="Unassembled WGS sequence"/>
</dbReference>
<comment type="caution">
    <text evidence="6">The sequence shown here is derived from an EMBL/GenBank/DDBJ whole genome shotgun (WGS) entry which is preliminary data.</text>
</comment>
<evidence type="ECO:0000259" key="5">
    <source>
        <dbReference type="PROSITE" id="PS51078"/>
    </source>
</evidence>
<dbReference type="PANTHER" id="PTHR30136">
    <property type="entry name" value="HELIX-TURN-HELIX TRANSCRIPTIONAL REGULATOR, ICLR FAMILY"/>
    <property type="match status" value="1"/>
</dbReference>
<dbReference type="InterPro" id="IPR036388">
    <property type="entry name" value="WH-like_DNA-bd_sf"/>
</dbReference>
<dbReference type="RefSeq" id="WP_201177732.1">
    <property type="nucleotide sequence ID" value="NZ_JAEPWM010000017.1"/>
</dbReference>
<dbReference type="PANTHER" id="PTHR30136:SF33">
    <property type="entry name" value="TRANSCRIPTIONAL REGULATORY PROTEIN"/>
    <property type="match status" value="1"/>
</dbReference>
<dbReference type="InterPro" id="IPR014757">
    <property type="entry name" value="Tscrpt_reg_IclR_C"/>
</dbReference>
<dbReference type="Gene3D" id="1.10.10.10">
    <property type="entry name" value="Winged helix-like DNA-binding domain superfamily/Winged helix DNA-binding domain"/>
    <property type="match status" value="1"/>
</dbReference>
<dbReference type="GO" id="GO:0003700">
    <property type="term" value="F:DNA-binding transcription factor activity"/>
    <property type="evidence" value="ECO:0007669"/>
    <property type="project" value="TreeGrafter"/>
</dbReference>
<organism evidence="6 7">
    <name type="scientific">Ramlibacter ginsenosidimutans</name>
    <dbReference type="NCBI Taxonomy" id="502333"/>
    <lineage>
        <taxon>Bacteria</taxon>
        <taxon>Pseudomonadati</taxon>
        <taxon>Pseudomonadota</taxon>
        <taxon>Betaproteobacteria</taxon>
        <taxon>Burkholderiales</taxon>
        <taxon>Comamonadaceae</taxon>
        <taxon>Ramlibacter</taxon>
    </lineage>
</organism>
<dbReference type="InterPro" id="IPR050707">
    <property type="entry name" value="HTH_MetabolicPath_Reg"/>
</dbReference>
<evidence type="ECO:0000256" key="2">
    <source>
        <dbReference type="ARBA" id="ARBA00023125"/>
    </source>
</evidence>
<dbReference type="PROSITE" id="PS51077">
    <property type="entry name" value="HTH_ICLR"/>
    <property type="match status" value="1"/>
</dbReference>
<dbReference type="EMBL" id="JAEPWM010000017">
    <property type="protein sequence ID" value="MBK6009267.1"/>
    <property type="molecule type" value="Genomic_DNA"/>
</dbReference>
<feature type="domain" description="IclR-ED" evidence="5">
    <location>
        <begin position="94"/>
        <end position="276"/>
    </location>
</feature>
<dbReference type="InterPro" id="IPR036390">
    <property type="entry name" value="WH_DNA-bd_sf"/>
</dbReference>
<dbReference type="AlphaFoldDB" id="A0A934TZW1"/>
<keyword evidence="2" id="KW-0238">DNA-binding</keyword>
<keyword evidence="3" id="KW-0804">Transcription</keyword>
<gene>
    <name evidence="6" type="ORF">JJB11_24475</name>
</gene>
<dbReference type="PROSITE" id="PS51078">
    <property type="entry name" value="ICLR_ED"/>
    <property type="match status" value="1"/>
</dbReference>
<protein>
    <submittedName>
        <fullName evidence="6">IclR family transcriptional regulator</fullName>
    </submittedName>
</protein>
<dbReference type="GO" id="GO:0003677">
    <property type="term" value="F:DNA binding"/>
    <property type="evidence" value="ECO:0007669"/>
    <property type="project" value="UniProtKB-KW"/>
</dbReference>
<evidence type="ECO:0000313" key="6">
    <source>
        <dbReference type="EMBL" id="MBK6009267.1"/>
    </source>
</evidence>
<dbReference type="SUPFAM" id="SSF46785">
    <property type="entry name" value="Winged helix' DNA-binding domain"/>
    <property type="match status" value="1"/>
</dbReference>
<dbReference type="InterPro" id="IPR029016">
    <property type="entry name" value="GAF-like_dom_sf"/>
</dbReference>
<feature type="domain" description="HTH iclR-type" evidence="4">
    <location>
        <begin position="31"/>
        <end position="93"/>
    </location>
</feature>
<proteinExistence type="predicted"/>
<dbReference type="GO" id="GO:0045892">
    <property type="term" value="P:negative regulation of DNA-templated transcription"/>
    <property type="evidence" value="ECO:0007669"/>
    <property type="project" value="TreeGrafter"/>
</dbReference>
<dbReference type="SUPFAM" id="SSF55781">
    <property type="entry name" value="GAF domain-like"/>
    <property type="match status" value="1"/>
</dbReference>
<reference evidence="6" key="2">
    <citation type="submission" date="2021-01" db="EMBL/GenBank/DDBJ databases">
        <authorList>
            <person name="Kang M."/>
        </authorList>
    </citation>
    <scope>NUCLEOTIDE SEQUENCE</scope>
    <source>
        <strain evidence="6">KACC 17527</strain>
    </source>
</reference>
<name>A0A934TZW1_9BURK</name>
<evidence type="ECO:0000256" key="3">
    <source>
        <dbReference type="ARBA" id="ARBA00023163"/>
    </source>
</evidence>
<dbReference type="Gene3D" id="3.30.450.40">
    <property type="match status" value="1"/>
</dbReference>
<dbReference type="Pfam" id="PF01614">
    <property type="entry name" value="IclR_C"/>
    <property type="match status" value="1"/>
</dbReference>
<dbReference type="InterPro" id="IPR005471">
    <property type="entry name" value="Tscrpt_reg_IclR_N"/>
</dbReference>
<dbReference type="SMART" id="SM00346">
    <property type="entry name" value="HTH_ICLR"/>
    <property type="match status" value="1"/>
</dbReference>
<keyword evidence="7" id="KW-1185">Reference proteome</keyword>
<reference evidence="6" key="1">
    <citation type="journal article" date="2012" name="J. Microbiol. Biotechnol.">
        <title>Ramlibacter ginsenosidimutans sp. nov., with ginsenoside-converting activity.</title>
        <authorList>
            <person name="Wang L."/>
            <person name="An D.S."/>
            <person name="Kim S.G."/>
            <person name="Jin F.X."/>
            <person name="Kim S.C."/>
            <person name="Lee S.T."/>
            <person name="Im W.T."/>
        </authorList>
    </citation>
    <scope>NUCLEOTIDE SEQUENCE</scope>
    <source>
        <strain evidence="6">KACC 17527</strain>
    </source>
</reference>
<dbReference type="Pfam" id="PF09339">
    <property type="entry name" value="HTH_IclR"/>
    <property type="match status" value="1"/>
</dbReference>
<sequence length="286" mass="31917">MGRPSRTDKPVLPDYSEGIQIKTEDDDPRFNNAVARGLAILRAFQFDRKLLGNVEIAAATQLPKPTVSRLTYTLTQLGYLRYLPEFGKYELAAGVVTLAYPYLVNMPVPAIARPLMEALAERSKTNVGLGVHEGLSVLYLEYALGEPNPNRRQRVGFRVPLIRTAMGRSCIAAMQPQERGRLYDELKDHYRKEWPQLQGELDDAVEQVDRRGFCIAAGTFQKTTNSVAAPFVHTDGRTLLSFNSQGHAAQQTVAVMERNGKRLVELAAEVRRRLAAEPPTPSLGRR</sequence>
<evidence type="ECO:0000259" key="4">
    <source>
        <dbReference type="PROSITE" id="PS51077"/>
    </source>
</evidence>